<keyword evidence="1" id="KW-0472">Membrane</keyword>
<protein>
    <submittedName>
        <fullName evidence="2">Uncharacterized protein</fullName>
    </submittedName>
</protein>
<keyword evidence="3" id="KW-1185">Reference proteome</keyword>
<dbReference type="Proteomes" id="UP001595681">
    <property type="component" value="Unassembled WGS sequence"/>
</dbReference>
<proteinExistence type="predicted"/>
<dbReference type="EMBL" id="JBHRVU010000004">
    <property type="protein sequence ID" value="MFC3441288.1"/>
    <property type="molecule type" value="Genomic_DNA"/>
</dbReference>
<comment type="caution">
    <text evidence="2">The sequence shown here is derived from an EMBL/GenBank/DDBJ whole genome shotgun (WGS) entry which is preliminary data.</text>
</comment>
<organism evidence="2 3">
    <name type="scientific">Sphingobium rhizovicinum</name>
    <dbReference type="NCBI Taxonomy" id="432308"/>
    <lineage>
        <taxon>Bacteria</taxon>
        <taxon>Pseudomonadati</taxon>
        <taxon>Pseudomonadota</taxon>
        <taxon>Alphaproteobacteria</taxon>
        <taxon>Sphingomonadales</taxon>
        <taxon>Sphingomonadaceae</taxon>
        <taxon>Sphingobium</taxon>
    </lineage>
</organism>
<feature type="transmembrane region" description="Helical" evidence="1">
    <location>
        <begin position="20"/>
        <end position="40"/>
    </location>
</feature>
<accession>A0ABV7NCS2</accession>
<gene>
    <name evidence="2" type="ORF">ACFOKF_08765</name>
</gene>
<dbReference type="RefSeq" id="WP_380795085.1">
    <property type="nucleotide sequence ID" value="NZ_JBHRVU010000004.1"/>
</dbReference>
<sequence>MRQAGQEGRSDSALPHLHHWLLAALLLFVLTQTVPVFALFV</sequence>
<keyword evidence="1" id="KW-0812">Transmembrane</keyword>
<keyword evidence="1" id="KW-1133">Transmembrane helix</keyword>
<evidence type="ECO:0000256" key="1">
    <source>
        <dbReference type="SAM" id="Phobius"/>
    </source>
</evidence>
<reference evidence="3" key="1">
    <citation type="journal article" date="2019" name="Int. J. Syst. Evol. Microbiol.">
        <title>The Global Catalogue of Microorganisms (GCM) 10K type strain sequencing project: providing services to taxonomists for standard genome sequencing and annotation.</title>
        <authorList>
            <consortium name="The Broad Institute Genomics Platform"/>
            <consortium name="The Broad Institute Genome Sequencing Center for Infectious Disease"/>
            <person name="Wu L."/>
            <person name="Ma J."/>
        </authorList>
    </citation>
    <scope>NUCLEOTIDE SEQUENCE [LARGE SCALE GENOMIC DNA]</scope>
    <source>
        <strain evidence="3">CCM 7491</strain>
    </source>
</reference>
<name>A0ABV7NCS2_9SPHN</name>
<evidence type="ECO:0000313" key="3">
    <source>
        <dbReference type="Proteomes" id="UP001595681"/>
    </source>
</evidence>
<evidence type="ECO:0000313" key="2">
    <source>
        <dbReference type="EMBL" id="MFC3441288.1"/>
    </source>
</evidence>